<name>A0A164A3Z9_9MYCO</name>
<proteinExistence type="predicted"/>
<dbReference type="PANTHER" id="PTHR12304">
    <property type="entry name" value="INOSINE-URIDINE PREFERRING NUCLEOSIDE HYDROLASE"/>
    <property type="match status" value="1"/>
</dbReference>
<dbReference type="InterPro" id="IPR001910">
    <property type="entry name" value="Inosine/uridine_hydrolase_dom"/>
</dbReference>
<dbReference type="AlphaFoldDB" id="A0A164A3Z9"/>
<sequence>MSAVFADIDTGIDDALALIYVLASDDADLVGIASTGGNVAVDQVCANNLGLLELCRAPDIPVSKGADHPSRGNIHGPKGLGYAELPATDRRLTGHDAATAWVRAGRSHRGELIGLVTGPLTNLALALRAAPQLPKLLRRLVIMGGAFEGETTAEWNIKADPEAAAQVLAAWSAEAVEPQALPILCSVDLTRQVAMTPHILARLTAACGPSVPLTRFIEDTMRFSFESHRDRGYGYLAYLHDPLAAAIALDPELVSTRRATVDVDVTETPARGTTVPDWSGRRAANALVGIDVDPEVFFERFIARVGTFARRLTGST</sequence>
<dbReference type="GO" id="GO:0005829">
    <property type="term" value="C:cytosol"/>
    <property type="evidence" value="ECO:0007669"/>
    <property type="project" value="TreeGrafter"/>
</dbReference>
<dbReference type="GO" id="GO:0006152">
    <property type="term" value="P:purine nucleoside catabolic process"/>
    <property type="evidence" value="ECO:0007669"/>
    <property type="project" value="TreeGrafter"/>
</dbReference>
<feature type="domain" description="Inosine/uridine-preferring nucleoside hydrolase" evidence="3">
    <location>
        <begin position="4"/>
        <end position="299"/>
    </location>
</feature>
<dbReference type="InterPro" id="IPR023186">
    <property type="entry name" value="IUNH"/>
</dbReference>
<evidence type="ECO:0000256" key="1">
    <source>
        <dbReference type="ARBA" id="ARBA00022801"/>
    </source>
</evidence>
<evidence type="ECO:0000259" key="3">
    <source>
        <dbReference type="Pfam" id="PF01156"/>
    </source>
</evidence>
<evidence type="ECO:0000313" key="5">
    <source>
        <dbReference type="Proteomes" id="UP000077342"/>
    </source>
</evidence>
<comment type="caution">
    <text evidence="4">The sequence shown here is derived from an EMBL/GenBank/DDBJ whole genome shotgun (WGS) entry which is preliminary data.</text>
</comment>
<dbReference type="InterPro" id="IPR036452">
    <property type="entry name" value="Ribo_hydro-like"/>
</dbReference>
<dbReference type="PANTHER" id="PTHR12304:SF4">
    <property type="entry name" value="URIDINE NUCLEOSIDASE"/>
    <property type="match status" value="1"/>
</dbReference>
<dbReference type="RefSeq" id="WP_075510963.1">
    <property type="nucleotide sequence ID" value="NZ_CP089224.1"/>
</dbReference>
<dbReference type="GO" id="GO:0008477">
    <property type="term" value="F:purine nucleosidase activity"/>
    <property type="evidence" value="ECO:0007669"/>
    <property type="project" value="TreeGrafter"/>
</dbReference>
<organism evidence="4 5">
    <name type="scientific">Mycobacterium ostraviense</name>
    <dbReference type="NCBI Taxonomy" id="2738409"/>
    <lineage>
        <taxon>Bacteria</taxon>
        <taxon>Bacillati</taxon>
        <taxon>Actinomycetota</taxon>
        <taxon>Actinomycetes</taxon>
        <taxon>Mycobacteriales</taxon>
        <taxon>Mycobacteriaceae</taxon>
        <taxon>Mycobacterium</taxon>
    </lineage>
</organism>
<keyword evidence="2" id="KW-0326">Glycosidase</keyword>
<dbReference type="SUPFAM" id="SSF53590">
    <property type="entry name" value="Nucleoside hydrolase"/>
    <property type="match status" value="1"/>
</dbReference>
<dbReference type="Gene3D" id="3.90.245.10">
    <property type="entry name" value="Ribonucleoside hydrolase-like"/>
    <property type="match status" value="1"/>
</dbReference>
<reference evidence="5" key="1">
    <citation type="submission" date="2016-04" db="EMBL/GenBank/DDBJ databases">
        <authorList>
            <person name="Strapagiel D."/>
            <person name="Borowka P."/>
            <person name="Marciniak B."/>
            <person name="Bakula Z."/>
            <person name="Van Ingen J."/>
            <person name="Safianowska A."/>
            <person name="Dziadek J."/>
            <person name="Jagielski T."/>
        </authorList>
    </citation>
    <scope>NUCLEOTIDE SEQUENCE [LARGE SCALE GENOMIC DNA]</scope>
    <source>
        <strain evidence="5">1010001458</strain>
    </source>
</reference>
<keyword evidence="1 4" id="KW-0378">Hydrolase</keyword>
<dbReference type="Proteomes" id="UP000077342">
    <property type="component" value="Unassembled WGS sequence"/>
</dbReference>
<gene>
    <name evidence="4" type="ORF">A4G28_18810</name>
</gene>
<dbReference type="Pfam" id="PF01156">
    <property type="entry name" value="IU_nuc_hydro"/>
    <property type="match status" value="1"/>
</dbReference>
<accession>A0A164A3Z9</accession>
<keyword evidence="5" id="KW-1185">Reference proteome</keyword>
<evidence type="ECO:0000313" key="4">
    <source>
        <dbReference type="EMBL" id="KZS62077.1"/>
    </source>
</evidence>
<dbReference type="EMBL" id="LWCI01000110">
    <property type="protein sequence ID" value="KZS62077.1"/>
    <property type="molecule type" value="Genomic_DNA"/>
</dbReference>
<protein>
    <submittedName>
        <fullName evidence="4">Nucleoside hydrolase</fullName>
    </submittedName>
</protein>
<evidence type="ECO:0000256" key="2">
    <source>
        <dbReference type="ARBA" id="ARBA00023295"/>
    </source>
</evidence>